<protein>
    <submittedName>
        <fullName evidence="3">Uncharacterized protein</fullName>
    </submittedName>
</protein>
<sequence>MRTAKSNSVLLSILLIGMLAGPMVSPALADEGDGNLLQAQDIIAIFDEASETTTVTWRNYDTNNGTLWTDMTNSRYLVYRSAVQMNESMVLSGSVLPFANISACPPIYNLNECPGLGHSVQYPLGPGVNGTFYYGVSTILPNGTISALMLAYASQIGEPVYEYTHSITAPFNVKATFDPTTSRTLIQWINLNELSPGSLPDVGPFAYHINVYRHSDPANRSSWASLEIDGDRQLIGMLGPGNNSFTFTVPPGTDQFTYYSVTYVLEGYEDTRFLGSNTLDPEWPVWEDNVAPGLLIGGVTAEFQNEPVGGTGNTTITWYDMVSETDATYHVWRSGSMFNDTTNPYVEYIATVGPGVESYVYEVERGTLGYAYYAVTVSDGRGNHNDSITSQVIGGPVLEDAFTYWVAEPTNVQAEYIGGGQTSVTWIDQVGAEGETYHVWYSRTTLSATSNLSNPDVALLVATVPDGVQQAIVDTPPDIEREAFYCVTSETRYNHLNATFESTEFVQNCIEPSVFEDTQAPTPAQLAQPQLQGAQQSVLLGWMNSLESGESYDIYRHLGDPFANNESGNITDDPDWELLIADYTPPDIDQSSVREVYLTEGLDRWSWYALTITDSWGNQRVSLTNRSNAWLIHEDTTAPEAEITINGFPGGSLPVADHRLTIDVSEPVQEHPIIVVTTEDYDPNLGIGLTFTPAGELIRAQSLLGSTSRYYWDFPIVAGIETTNLVVSVTLIDTVGNSNTLVKSDWIIDANRPTIDLFSPSSESRYLYGDNIRVHGVVSDDVGLLEVTFHFIEVKDFGYENIFEWELVTDVTPADAEPNILVFDMREPSATFRMAGFHRLEIKAVDLAGNERVAQTIFYVDHCYENMSGFTICASGDDPIAGFGEEEESIPTLRDPPYIIIIMLAGFNVLMLLFALMMGVLASQDPRRKARGDGGGEFDEEDDWMMEFMGSGDGGGPSDVGGDLDAAPERDLDQSKALDDDDDPFAEIETTTKRRKKSKKSKKSRKKEVEEDDEDEGDDEDDWGDEDDEDEPARKKKPKKRGKKGSRRSIKRKKSD</sequence>
<dbReference type="EMBL" id="KF900643">
    <property type="protein sequence ID" value="AIF02216.1"/>
    <property type="molecule type" value="Genomic_DNA"/>
</dbReference>
<keyword evidence="2" id="KW-0812">Transmembrane</keyword>
<name>A0A075GDS1_9EURY</name>
<feature type="compositionally biased region" description="Basic residues" evidence="1">
    <location>
        <begin position="1034"/>
        <end position="1056"/>
    </location>
</feature>
<dbReference type="AlphaFoldDB" id="A0A075GDS1"/>
<feature type="compositionally biased region" description="Basic and acidic residues" evidence="1">
    <location>
        <begin position="967"/>
        <end position="978"/>
    </location>
</feature>
<feature type="compositionally biased region" description="Acidic residues" evidence="1">
    <location>
        <begin position="1010"/>
        <end position="1031"/>
    </location>
</feature>
<proteinExistence type="predicted"/>
<evidence type="ECO:0000256" key="1">
    <source>
        <dbReference type="SAM" id="MobiDB-lite"/>
    </source>
</evidence>
<keyword evidence="2" id="KW-0472">Membrane</keyword>
<feature type="compositionally biased region" description="Basic residues" evidence="1">
    <location>
        <begin position="993"/>
        <end position="1006"/>
    </location>
</feature>
<feature type="region of interest" description="Disordered" evidence="1">
    <location>
        <begin position="946"/>
        <end position="1056"/>
    </location>
</feature>
<evidence type="ECO:0000313" key="3">
    <source>
        <dbReference type="EMBL" id="AIF02216.1"/>
    </source>
</evidence>
<accession>A0A075GDS1</accession>
<evidence type="ECO:0000256" key="2">
    <source>
        <dbReference type="SAM" id="Phobius"/>
    </source>
</evidence>
<organism evidence="3">
    <name type="scientific">uncultured marine group II/III euryarchaeote KM3_155_E06</name>
    <dbReference type="NCBI Taxonomy" id="1457897"/>
    <lineage>
        <taxon>Archaea</taxon>
        <taxon>Methanobacteriati</taxon>
        <taxon>Methanobacteriota</taxon>
        <taxon>environmental samples</taxon>
    </lineage>
</organism>
<keyword evidence="2" id="KW-1133">Transmembrane helix</keyword>
<reference evidence="3" key="1">
    <citation type="journal article" date="2014" name="Genome Biol. Evol.">
        <title>Pangenome evidence for extensive interdomain horizontal transfer affecting lineage core and shell genes in uncultured planktonic thaumarchaeota and euryarchaeota.</title>
        <authorList>
            <person name="Deschamps P."/>
            <person name="Zivanovic Y."/>
            <person name="Moreira D."/>
            <person name="Rodriguez-Valera F."/>
            <person name="Lopez-Garcia P."/>
        </authorList>
    </citation>
    <scope>NUCLEOTIDE SEQUENCE</scope>
</reference>
<feature type="transmembrane region" description="Helical" evidence="2">
    <location>
        <begin position="898"/>
        <end position="921"/>
    </location>
</feature>